<evidence type="ECO:0000313" key="1">
    <source>
        <dbReference type="EMBL" id="RSL54892.1"/>
    </source>
</evidence>
<accession>A0A428PP65</accession>
<dbReference type="EMBL" id="NKCI01000106">
    <property type="protein sequence ID" value="RSL54892.1"/>
    <property type="molecule type" value="Genomic_DNA"/>
</dbReference>
<evidence type="ECO:0000313" key="2">
    <source>
        <dbReference type="Proteomes" id="UP000288168"/>
    </source>
</evidence>
<proteinExistence type="predicted"/>
<sequence length="287" mass="31429">MTTKQRIPTFHVVPHFNFAAKGGALQLGRVYKDLLEMAPMNKKPEHCVDVDEDEIYPPTTQSGFEATTSQLLTGEFGIWAKALGVGGAGAGAGAEKSVYESASCTSVVTFYFDPDEDYVSRCLSVKPVEDYMAGAGRKRPAVFLLTGLKVAKKLKFHTEASRGMHAEAEGGVHIPQEPVKLEAKAELAAQKAKVLGFETDDIVVGFRVAKYQRKKPSIFGKKKEEKSVGGLYIEGAEMLDDENVTKTAPRWEYEEVPIPEELKAQEVAREGQGENAEIAECWVEPAE</sequence>
<dbReference type="OrthoDB" id="4500473at2759"/>
<reference evidence="1 2" key="1">
    <citation type="submission" date="2017-06" db="EMBL/GenBank/DDBJ databases">
        <title>Comparative genomic analysis of Ambrosia Fusariam Clade fungi.</title>
        <authorList>
            <person name="Stajich J.E."/>
            <person name="Carrillo J."/>
            <person name="Kijimoto T."/>
            <person name="Eskalen A."/>
            <person name="O'Donnell K."/>
            <person name="Kasson M."/>
        </authorList>
    </citation>
    <scope>NUCLEOTIDE SEQUENCE [LARGE SCALE GENOMIC DNA]</scope>
    <source>
        <strain evidence="1 2">NRRL62584</strain>
    </source>
</reference>
<dbReference type="AlphaFoldDB" id="A0A428PP65"/>
<organism evidence="1 2">
    <name type="scientific">Fusarium duplospermum</name>
    <dbReference type="NCBI Taxonomy" id="1325734"/>
    <lineage>
        <taxon>Eukaryota</taxon>
        <taxon>Fungi</taxon>
        <taxon>Dikarya</taxon>
        <taxon>Ascomycota</taxon>
        <taxon>Pezizomycotina</taxon>
        <taxon>Sordariomycetes</taxon>
        <taxon>Hypocreomycetidae</taxon>
        <taxon>Hypocreales</taxon>
        <taxon>Nectriaceae</taxon>
        <taxon>Fusarium</taxon>
        <taxon>Fusarium solani species complex</taxon>
    </lineage>
</organism>
<keyword evidence="2" id="KW-1185">Reference proteome</keyword>
<dbReference type="Proteomes" id="UP000288168">
    <property type="component" value="Unassembled WGS sequence"/>
</dbReference>
<gene>
    <name evidence="1" type="ORF">CEP54_009628</name>
</gene>
<comment type="caution">
    <text evidence="1">The sequence shown here is derived from an EMBL/GenBank/DDBJ whole genome shotgun (WGS) entry which is preliminary data.</text>
</comment>
<name>A0A428PP65_9HYPO</name>
<protein>
    <submittedName>
        <fullName evidence="1">Uncharacterized protein</fullName>
    </submittedName>
</protein>